<sequence length="166" mass="18846">MMRRVLSPEDKKKQIDQDFGWINRISWLMDNQFNIGGFRFGLDPILNFIPLGGAIAGFGTSLVLVIAMWRNGASPRLVIRMLLNICLDALLGSIPFFGNIFDFFSKANERNIKLLHEHYYEGRHSGSGVGIILSILLVLLIFTGLTFYLIWLFFSWAFSLLNGISI</sequence>
<dbReference type="PANTHER" id="PTHR35519">
    <property type="entry name" value="MEMBRANE PROTEINS"/>
    <property type="match status" value="1"/>
</dbReference>
<evidence type="ECO:0000313" key="3">
    <source>
        <dbReference type="EMBL" id="VTR35631.1"/>
    </source>
</evidence>
<evidence type="ECO:0000256" key="1">
    <source>
        <dbReference type="SAM" id="Phobius"/>
    </source>
</evidence>
<dbReference type="KEGG" id="stha:NCTC11429_01540"/>
<evidence type="ECO:0000313" key="4">
    <source>
        <dbReference type="Proteomes" id="UP000308196"/>
    </source>
</evidence>
<keyword evidence="5" id="KW-1185">Reference proteome</keyword>
<accession>A0A4U9V028</accession>
<dbReference type="InterPro" id="IPR025187">
    <property type="entry name" value="DUF4112"/>
</dbReference>
<gene>
    <name evidence="2" type="ORF">ABTW24_05080</name>
    <name evidence="3" type="ORF">NCTC11429_01540</name>
</gene>
<evidence type="ECO:0000313" key="5">
    <source>
        <dbReference type="Proteomes" id="UP001566204"/>
    </source>
</evidence>
<dbReference type="Proteomes" id="UP001566204">
    <property type="component" value="Unassembled WGS sequence"/>
</dbReference>
<dbReference type="Pfam" id="PF13430">
    <property type="entry name" value="DUF4112"/>
    <property type="match status" value="1"/>
</dbReference>
<dbReference type="GeneID" id="78462299"/>
<dbReference type="AlphaFoldDB" id="A0A4U9V028"/>
<dbReference type="RefSeq" id="WP_232048651.1">
    <property type="nucleotide sequence ID" value="NZ_CP158797.1"/>
</dbReference>
<proteinExistence type="predicted"/>
<dbReference type="EMBL" id="LR590484">
    <property type="protein sequence ID" value="VTR35631.1"/>
    <property type="molecule type" value="Genomic_DNA"/>
</dbReference>
<dbReference type="Proteomes" id="UP000308196">
    <property type="component" value="Chromosome"/>
</dbReference>
<keyword evidence="1" id="KW-0472">Membrane</keyword>
<dbReference type="PANTHER" id="PTHR35519:SF2">
    <property type="entry name" value="PH DOMAIN PROTEIN"/>
    <property type="match status" value="1"/>
</dbReference>
<feature type="transmembrane region" description="Helical" evidence="1">
    <location>
        <begin position="48"/>
        <end position="69"/>
    </location>
</feature>
<dbReference type="STRING" id="1123265.GCA_000686625_04475"/>
<protein>
    <submittedName>
        <fullName evidence="2">DUF4112 domain-containing protein</fullName>
    </submittedName>
</protein>
<keyword evidence="1" id="KW-1133">Transmembrane helix</keyword>
<evidence type="ECO:0000313" key="2">
    <source>
        <dbReference type="EMBL" id="MEZ0450962.1"/>
    </source>
</evidence>
<name>A0A4U9V028_9SPHI</name>
<organism evidence="3 4">
    <name type="scientific">Sphingobacterium thalpophilum</name>
    <dbReference type="NCBI Taxonomy" id="259"/>
    <lineage>
        <taxon>Bacteria</taxon>
        <taxon>Pseudomonadati</taxon>
        <taxon>Bacteroidota</taxon>
        <taxon>Sphingobacteriia</taxon>
        <taxon>Sphingobacteriales</taxon>
        <taxon>Sphingobacteriaceae</taxon>
        <taxon>Sphingobacterium</taxon>
    </lineage>
</organism>
<dbReference type="EMBL" id="JBEOQB010000001">
    <property type="protein sequence ID" value="MEZ0450962.1"/>
    <property type="molecule type" value="Genomic_DNA"/>
</dbReference>
<reference evidence="2 5" key="2">
    <citation type="submission" date="2024-06" db="EMBL/GenBank/DDBJ databases">
        <title>Soil Sphingobacterium thalpophilum.</title>
        <authorList>
            <person name="Yang J."/>
            <person name="Li J."/>
        </authorList>
    </citation>
    <scope>NUCLEOTIDE SEQUENCE [LARGE SCALE GENOMIC DNA]</scope>
    <source>
        <strain evidence="2 5">22g91tb</strain>
    </source>
</reference>
<feature type="transmembrane region" description="Helical" evidence="1">
    <location>
        <begin position="81"/>
        <end position="101"/>
    </location>
</feature>
<reference evidence="3 4" key="1">
    <citation type="submission" date="2019-05" db="EMBL/GenBank/DDBJ databases">
        <authorList>
            <consortium name="Pathogen Informatics"/>
        </authorList>
    </citation>
    <scope>NUCLEOTIDE SEQUENCE [LARGE SCALE GENOMIC DNA]</scope>
    <source>
        <strain evidence="3 4">NCTC11429</strain>
    </source>
</reference>
<keyword evidence="1" id="KW-0812">Transmembrane</keyword>
<feature type="transmembrane region" description="Helical" evidence="1">
    <location>
        <begin position="129"/>
        <end position="154"/>
    </location>
</feature>